<organism evidence="2">
    <name type="scientific">Arion vulgaris</name>
    <dbReference type="NCBI Taxonomy" id="1028688"/>
    <lineage>
        <taxon>Eukaryota</taxon>
        <taxon>Metazoa</taxon>
        <taxon>Spiralia</taxon>
        <taxon>Lophotrochozoa</taxon>
        <taxon>Mollusca</taxon>
        <taxon>Gastropoda</taxon>
        <taxon>Heterobranchia</taxon>
        <taxon>Euthyneura</taxon>
        <taxon>Panpulmonata</taxon>
        <taxon>Eupulmonata</taxon>
        <taxon>Stylommatophora</taxon>
        <taxon>Helicina</taxon>
        <taxon>Arionoidea</taxon>
        <taxon>Arionidae</taxon>
        <taxon>Arion</taxon>
    </lineage>
</organism>
<evidence type="ECO:0000313" key="2">
    <source>
        <dbReference type="EMBL" id="CEK86075.1"/>
    </source>
</evidence>
<proteinExistence type="predicted"/>
<gene>
    <name evidence="2" type="primary">ORF151689</name>
</gene>
<feature type="region of interest" description="Disordered" evidence="1">
    <location>
        <begin position="57"/>
        <end position="76"/>
    </location>
</feature>
<name>A0A0B7B1U0_9EUPU</name>
<evidence type="ECO:0000256" key="1">
    <source>
        <dbReference type="SAM" id="MobiDB-lite"/>
    </source>
</evidence>
<sequence length="76" mass="8983">MFAPRENTREGIFLPSSDANKFTAETVREHKLDKKRNNAQTYFLPIFVIIIGTRSRTGNDRKVYRKKLRKKSPERD</sequence>
<protein>
    <submittedName>
        <fullName evidence="2">Uncharacterized protein</fullName>
    </submittedName>
</protein>
<accession>A0A0B7B1U0</accession>
<dbReference type="EMBL" id="HACG01039210">
    <property type="protein sequence ID" value="CEK86075.1"/>
    <property type="molecule type" value="Transcribed_RNA"/>
</dbReference>
<dbReference type="AlphaFoldDB" id="A0A0B7B1U0"/>
<reference evidence="2" key="1">
    <citation type="submission" date="2014-12" db="EMBL/GenBank/DDBJ databases">
        <title>Insight into the proteome of Arion vulgaris.</title>
        <authorList>
            <person name="Aradska J."/>
            <person name="Bulat T."/>
            <person name="Smidak R."/>
            <person name="Sarate P."/>
            <person name="Gangsoo J."/>
            <person name="Sialana F."/>
            <person name="Bilban M."/>
            <person name="Lubec G."/>
        </authorList>
    </citation>
    <scope>NUCLEOTIDE SEQUENCE</scope>
    <source>
        <tissue evidence="2">Skin</tissue>
    </source>
</reference>